<protein>
    <submittedName>
        <fullName evidence="2">Uncharacterized protein</fullName>
    </submittedName>
</protein>
<organism evidence="2 3">
    <name type="scientific">Diploptera punctata</name>
    <name type="common">Pacific beetle cockroach</name>
    <dbReference type="NCBI Taxonomy" id="6984"/>
    <lineage>
        <taxon>Eukaryota</taxon>
        <taxon>Metazoa</taxon>
        <taxon>Ecdysozoa</taxon>
        <taxon>Arthropoda</taxon>
        <taxon>Hexapoda</taxon>
        <taxon>Insecta</taxon>
        <taxon>Pterygota</taxon>
        <taxon>Neoptera</taxon>
        <taxon>Polyneoptera</taxon>
        <taxon>Dictyoptera</taxon>
        <taxon>Blattodea</taxon>
        <taxon>Blaberoidea</taxon>
        <taxon>Blaberidae</taxon>
        <taxon>Diplopterinae</taxon>
        <taxon>Diploptera</taxon>
    </lineage>
</organism>
<dbReference type="AlphaFoldDB" id="A0AAD7ZZV8"/>
<reference evidence="2" key="1">
    <citation type="journal article" date="2023" name="IScience">
        <title>Live-bearing cockroach genome reveals convergent evolutionary mechanisms linked to viviparity in insects and beyond.</title>
        <authorList>
            <person name="Fouks B."/>
            <person name="Harrison M.C."/>
            <person name="Mikhailova A.A."/>
            <person name="Marchal E."/>
            <person name="English S."/>
            <person name="Carruthers M."/>
            <person name="Jennings E.C."/>
            <person name="Chiamaka E.L."/>
            <person name="Frigard R.A."/>
            <person name="Pippel M."/>
            <person name="Attardo G.M."/>
            <person name="Benoit J.B."/>
            <person name="Bornberg-Bauer E."/>
            <person name="Tobe S.S."/>
        </authorList>
    </citation>
    <scope>NUCLEOTIDE SEQUENCE</scope>
    <source>
        <strain evidence="2">Stay&amp;Tobe</strain>
    </source>
</reference>
<feature type="compositionally biased region" description="Basic and acidic residues" evidence="1">
    <location>
        <begin position="56"/>
        <end position="77"/>
    </location>
</feature>
<feature type="compositionally biased region" description="Low complexity" evidence="1">
    <location>
        <begin position="38"/>
        <end position="49"/>
    </location>
</feature>
<feature type="non-terminal residue" evidence="2">
    <location>
        <position position="84"/>
    </location>
</feature>
<evidence type="ECO:0000313" key="3">
    <source>
        <dbReference type="Proteomes" id="UP001233999"/>
    </source>
</evidence>
<gene>
    <name evidence="2" type="ORF">L9F63_017836</name>
</gene>
<dbReference type="EMBL" id="JASPKZ010005299">
    <property type="protein sequence ID" value="KAJ9588863.1"/>
    <property type="molecule type" value="Genomic_DNA"/>
</dbReference>
<sequence>KTRHSLSQARLNKARGGVTPRKKTLVQLAQLIVPCEGPLPGLRLRPQRQIQRRRRPSIDEREDGVQTKEDRLMDGRRIRGRPAK</sequence>
<accession>A0AAD7ZZV8</accession>
<feature type="region of interest" description="Disordered" evidence="1">
    <location>
        <begin position="37"/>
        <end position="84"/>
    </location>
</feature>
<name>A0AAD7ZZV8_DIPPU</name>
<reference evidence="2" key="2">
    <citation type="submission" date="2023-05" db="EMBL/GenBank/DDBJ databases">
        <authorList>
            <person name="Fouks B."/>
        </authorList>
    </citation>
    <scope>NUCLEOTIDE SEQUENCE</scope>
    <source>
        <strain evidence="2">Stay&amp;Tobe</strain>
        <tissue evidence="2">Testes</tissue>
    </source>
</reference>
<evidence type="ECO:0000313" key="2">
    <source>
        <dbReference type="EMBL" id="KAJ9588863.1"/>
    </source>
</evidence>
<comment type="caution">
    <text evidence="2">The sequence shown here is derived from an EMBL/GenBank/DDBJ whole genome shotgun (WGS) entry which is preliminary data.</text>
</comment>
<feature type="non-terminal residue" evidence="2">
    <location>
        <position position="1"/>
    </location>
</feature>
<keyword evidence="3" id="KW-1185">Reference proteome</keyword>
<proteinExistence type="predicted"/>
<evidence type="ECO:0000256" key="1">
    <source>
        <dbReference type="SAM" id="MobiDB-lite"/>
    </source>
</evidence>
<dbReference type="Proteomes" id="UP001233999">
    <property type="component" value="Unassembled WGS sequence"/>
</dbReference>